<organism evidence="1 2">
    <name type="scientific">Vaccinium darrowii</name>
    <dbReference type="NCBI Taxonomy" id="229202"/>
    <lineage>
        <taxon>Eukaryota</taxon>
        <taxon>Viridiplantae</taxon>
        <taxon>Streptophyta</taxon>
        <taxon>Embryophyta</taxon>
        <taxon>Tracheophyta</taxon>
        <taxon>Spermatophyta</taxon>
        <taxon>Magnoliopsida</taxon>
        <taxon>eudicotyledons</taxon>
        <taxon>Gunneridae</taxon>
        <taxon>Pentapetalae</taxon>
        <taxon>asterids</taxon>
        <taxon>Ericales</taxon>
        <taxon>Ericaceae</taxon>
        <taxon>Vaccinioideae</taxon>
        <taxon>Vaccinieae</taxon>
        <taxon>Vaccinium</taxon>
    </lineage>
</organism>
<accession>A0ACB7ZK57</accession>
<evidence type="ECO:0000313" key="1">
    <source>
        <dbReference type="EMBL" id="KAH7865945.1"/>
    </source>
</evidence>
<name>A0ACB7ZK57_9ERIC</name>
<evidence type="ECO:0000313" key="2">
    <source>
        <dbReference type="Proteomes" id="UP000828048"/>
    </source>
</evidence>
<comment type="caution">
    <text evidence="1">The sequence shown here is derived from an EMBL/GenBank/DDBJ whole genome shotgun (WGS) entry which is preliminary data.</text>
</comment>
<keyword evidence="2" id="KW-1185">Reference proteome</keyword>
<dbReference type="Proteomes" id="UP000828048">
    <property type="component" value="Chromosome 9"/>
</dbReference>
<gene>
    <name evidence="1" type="ORF">Vadar_013434</name>
</gene>
<proteinExistence type="predicted"/>
<sequence length="226" mass="25434">MSRARAKAKMDASRSNTIDIDNNLKIDDDPILGNNEEDEPENTGAKPKNSSFLWDHFTRLPEPKVPPPGYKQKATCNYCGTEFACNSDHNGTSSMRTHLVRRCKQYELSDAYMKKHGGDKRQKILGFEPVGPGDTVPKLTVVGFRRDKKVYNWYEKRTLEHEETEASNVETSKNKEKNGKQSMDLSEALDSEFDQHMEEETNMMKDGVAGNCCCVAAHLVATVVPT</sequence>
<dbReference type="EMBL" id="CM037159">
    <property type="protein sequence ID" value="KAH7865945.1"/>
    <property type="molecule type" value="Genomic_DNA"/>
</dbReference>
<reference evidence="1 2" key="1">
    <citation type="journal article" date="2021" name="Hortic Res">
        <title>High-quality reference genome and annotation aids understanding of berry development for evergreen blueberry (Vaccinium darrowii).</title>
        <authorList>
            <person name="Yu J."/>
            <person name="Hulse-Kemp A.M."/>
            <person name="Babiker E."/>
            <person name="Staton M."/>
        </authorList>
    </citation>
    <scope>NUCLEOTIDE SEQUENCE [LARGE SCALE GENOMIC DNA]</scope>
    <source>
        <strain evidence="2">cv. NJ 8807/NJ 8810</strain>
        <tissue evidence="1">Young leaf</tissue>
    </source>
</reference>
<protein>
    <submittedName>
        <fullName evidence="1">Uncharacterized protein</fullName>
    </submittedName>
</protein>